<proteinExistence type="predicted"/>
<evidence type="ECO:0000313" key="1">
    <source>
        <dbReference type="EMBL" id="CAG8448893.1"/>
    </source>
</evidence>
<gene>
    <name evidence="1" type="ORF">SPELUC_LOCUS679</name>
</gene>
<accession>A0ACA9K334</accession>
<keyword evidence="2" id="KW-1185">Reference proteome</keyword>
<sequence>ISNRDEISQYLDSRWVSASEACWRIFGFDMSHIYPSVIRLQIHLPNQQNITFSEKSNLSNVLADEQNQKTMLTEYFEMNKIDTEAKNYTYLEFPRYYVWNQTAKKWTKRNQGKTIGRIYTVNPIEGERYYLRILLNNVKGATSFNDLKIINGYQCSTFKDSALKRKLIESERMYYETMYEAAQFQMPSMLRQLFVTILLFGEPNNIRFLWDNNYIYMSEDFAKNGIPDGQLRINAVLLHIKHLLEQHHKCLNDFDLPTLILPYDLPNELPRLILNELNIPY</sequence>
<dbReference type="EMBL" id="CAJVPW010000284">
    <property type="protein sequence ID" value="CAG8448893.1"/>
    <property type="molecule type" value="Genomic_DNA"/>
</dbReference>
<evidence type="ECO:0000313" key="2">
    <source>
        <dbReference type="Proteomes" id="UP000789366"/>
    </source>
</evidence>
<feature type="non-terminal residue" evidence="1">
    <location>
        <position position="1"/>
    </location>
</feature>
<comment type="caution">
    <text evidence="1">The sequence shown here is derived from an EMBL/GenBank/DDBJ whole genome shotgun (WGS) entry which is preliminary data.</text>
</comment>
<name>A0ACA9K334_9GLOM</name>
<reference evidence="1" key="1">
    <citation type="submission" date="2021-06" db="EMBL/GenBank/DDBJ databases">
        <authorList>
            <person name="Kallberg Y."/>
            <person name="Tangrot J."/>
            <person name="Rosling A."/>
        </authorList>
    </citation>
    <scope>NUCLEOTIDE SEQUENCE</scope>
    <source>
        <strain evidence="1">28 12/20/2015</strain>
    </source>
</reference>
<organism evidence="1 2">
    <name type="scientific">Cetraspora pellucida</name>
    <dbReference type="NCBI Taxonomy" id="1433469"/>
    <lineage>
        <taxon>Eukaryota</taxon>
        <taxon>Fungi</taxon>
        <taxon>Fungi incertae sedis</taxon>
        <taxon>Mucoromycota</taxon>
        <taxon>Glomeromycotina</taxon>
        <taxon>Glomeromycetes</taxon>
        <taxon>Diversisporales</taxon>
        <taxon>Gigasporaceae</taxon>
        <taxon>Cetraspora</taxon>
    </lineage>
</organism>
<dbReference type="Proteomes" id="UP000789366">
    <property type="component" value="Unassembled WGS sequence"/>
</dbReference>
<protein>
    <submittedName>
        <fullName evidence="1">14395_t:CDS:1</fullName>
    </submittedName>
</protein>